<dbReference type="RefSeq" id="WP_153971853.1">
    <property type="nucleotide sequence ID" value="NZ_JACRWE010000005.1"/>
</dbReference>
<proteinExistence type="predicted"/>
<reference evidence="4 5" key="1">
    <citation type="submission" date="2020-08" db="EMBL/GenBank/DDBJ databases">
        <authorList>
            <person name="Liu C."/>
            <person name="Sun Q."/>
        </authorList>
    </citation>
    <scope>NUCLEOTIDE SEQUENCE [LARGE SCALE GENOMIC DNA]</scope>
    <source>
        <strain evidence="4 5">NSJ-18</strain>
    </source>
</reference>
<evidence type="ECO:0000313" key="4">
    <source>
        <dbReference type="EMBL" id="MBC5997533.1"/>
    </source>
</evidence>
<dbReference type="SUPFAM" id="SSF53187">
    <property type="entry name" value="Zn-dependent exopeptidases"/>
    <property type="match status" value="1"/>
</dbReference>
<evidence type="ECO:0000313" key="5">
    <source>
        <dbReference type="Proteomes" id="UP000609849"/>
    </source>
</evidence>
<dbReference type="SMART" id="SM00646">
    <property type="entry name" value="Ami_3"/>
    <property type="match status" value="1"/>
</dbReference>
<sequence length="287" mass="31662">MKKYRLIIMIIIAMGIILIGTSDPLTSFYKTTGLISNGINEGRNIEDNNTKSEGSQKNKNDKQNTQGDKKEKNTTDENSKILICIDPGHQAKGDPNLEPVAPGSPYKKARVSSGTSGVATKKPEYVLNLEASIVLKHILEGKGYSVIMTRESHDVNISNSERATFANNKNANMVVRIHADSLDNSSKTGASILVPEEGGKYTASIYEESNKCAEFIKGKMNESGIQLNGIFQRGDLTGFNWSKVPVVLVEMGFMSNYSEDQMMSNPDYQRKLMQSIADGVEEYFKTK</sequence>
<accession>A0ABR7JRI6</accession>
<protein>
    <submittedName>
        <fullName evidence="4">N-acetylmuramoyl-L-alanine amidase</fullName>
    </submittedName>
</protein>
<dbReference type="InterPro" id="IPR050695">
    <property type="entry name" value="N-acetylmuramoyl_amidase_3"/>
</dbReference>
<keyword evidence="5" id="KW-1185">Reference proteome</keyword>
<evidence type="ECO:0000256" key="2">
    <source>
        <dbReference type="SAM" id="MobiDB-lite"/>
    </source>
</evidence>
<dbReference type="InterPro" id="IPR002508">
    <property type="entry name" value="MurNAc-LAA_cat"/>
</dbReference>
<feature type="compositionally biased region" description="Basic and acidic residues" evidence="2">
    <location>
        <begin position="43"/>
        <end position="79"/>
    </location>
</feature>
<dbReference type="PANTHER" id="PTHR30404">
    <property type="entry name" value="N-ACETYLMURAMOYL-L-ALANINE AMIDASE"/>
    <property type="match status" value="1"/>
</dbReference>
<keyword evidence="1" id="KW-0378">Hydrolase</keyword>
<dbReference type="EMBL" id="JACRWE010000005">
    <property type="protein sequence ID" value="MBC5997533.1"/>
    <property type="molecule type" value="Genomic_DNA"/>
</dbReference>
<dbReference type="Proteomes" id="UP000609849">
    <property type="component" value="Unassembled WGS sequence"/>
</dbReference>
<dbReference type="Pfam" id="PF01520">
    <property type="entry name" value="Amidase_3"/>
    <property type="match status" value="1"/>
</dbReference>
<feature type="domain" description="MurNAc-LAA" evidence="3">
    <location>
        <begin position="163"/>
        <end position="281"/>
    </location>
</feature>
<organism evidence="4 5">
    <name type="scientific">Romboutsia faecis</name>
    <dbReference type="NCBI Taxonomy" id="2764597"/>
    <lineage>
        <taxon>Bacteria</taxon>
        <taxon>Bacillati</taxon>
        <taxon>Bacillota</taxon>
        <taxon>Clostridia</taxon>
        <taxon>Peptostreptococcales</taxon>
        <taxon>Peptostreptococcaceae</taxon>
        <taxon>Romboutsia</taxon>
    </lineage>
</organism>
<evidence type="ECO:0000256" key="1">
    <source>
        <dbReference type="ARBA" id="ARBA00022801"/>
    </source>
</evidence>
<gene>
    <name evidence="4" type="ORF">H8923_12230</name>
</gene>
<dbReference type="PANTHER" id="PTHR30404:SF0">
    <property type="entry name" value="N-ACETYLMURAMOYL-L-ALANINE AMIDASE AMIC"/>
    <property type="match status" value="1"/>
</dbReference>
<dbReference type="CDD" id="cd02696">
    <property type="entry name" value="MurNAc-LAA"/>
    <property type="match status" value="1"/>
</dbReference>
<feature type="region of interest" description="Disordered" evidence="2">
    <location>
        <begin position="39"/>
        <end position="115"/>
    </location>
</feature>
<dbReference type="Gene3D" id="3.40.630.40">
    <property type="entry name" value="Zn-dependent exopeptidases"/>
    <property type="match status" value="1"/>
</dbReference>
<comment type="caution">
    <text evidence="4">The sequence shown here is derived from an EMBL/GenBank/DDBJ whole genome shotgun (WGS) entry which is preliminary data.</text>
</comment>
<evidence type="ECO:0000259" key="3">
    <source>
        <dbReference type="SMART" id="SM00646"/>
    </source>
</evidence>
<name>A0ABR7JRI6_9FIRM</name>